<gene>
    <name evidence="4" type="primary">rsmG_47</name>
    <name evidence="4" type="ORF">SDC9_163194</name>
</gene>
<dbReference type="HAMAP" id="MF_00074">
    <property type="entry name" value="16SrRNA_methyltr_G"/>
    <property type="match status" value="1"/>
</dbReference>
<protein>
    <submittedName>
        <fullName evidence="4">Ribosomal RNA small subunit methyltransferase G</fullName>
        <ecNumber evidence="4">2.1.1.-</ecNumber>
    </submittedName>
</protein>
<comment type="caution">
    <text evidence="4">The sequence shown here is derived from an EMBL/GenBank/DDBJ whole genome shotgun (WGS) entry which is preliminary data.</text>
</comment>
<dbReference type="SUPFAM" id="SSF53335">
    <property type="entry name" value="S-adenosyl-L-methionine-dependent methyltransferases"/>
    <property type="match status" value="1"/>
</dbReference>
<dbReference type="InterPro" id="IPR029063">
    <property type="entry name" value="SAM-dependent_MTases_sf"/>
</dbReference>
<dbReference type="InterPro" id="IPR003682">
    <property type="entry name" value="rRNA_ssu_MeTfrase_G"/>
</dbReference>
<dbReference type="GO" id="GO:0005829">
    <property type="term" value="C:cytosol"/>
    <property type="evidence" value="ECO:0007669"/>
    <property type="project" value="TreeGrafter"/>
</dbReference>
<sequence>MTKHYIDSLSPLKTGLFKEGARVIDVGCGAGFPSMPIKIARKDLHMTFLDSMGQRIEFLKAAGELLGLSGAEYLKLRAEEGGRREGLRESFDIAVSRAVSSLPVLCELCLPYVKPGGHFIALKGPDPKEEVESARNAIGTLGGRLSEITEVPLYSTGILHSLVVIEKISSCGGKYPRPFSRISKNPL</sequence>
<dbReference type="EMBL" id="VSSQ01062724">
    <property type="protein sequence ID" value="MPN15858.1"/>
    <property type="molecule type" value="Genomic_DNA"/>
</dbReference>
<organism evidence="4">
    <name type="scientific">bioreactor metagenome</name>
    <dbReference type="NCBI Taxonomy" id="1076179"/>
    <lineage>
        <taxon>unclassified sequences</taxon>
        <taxon>metagenomes</taxon>
        <taxon>ecological metagenomes</taxon>
    </lineage>
</organism>
<evidence type="ECO:0000256" key="3">
    <source>
        <dbReference type="ARBA" id="ARBA00022679"/>
    </source>
</evidence>
<dbReference type="PANTHER" id="PTHR31760:SF0">
    <property type="entry name" value="S-ADENOSYL-L-METHIONINE-DEPENDENT METHYLTRANSFERASES SUPERFAMILY PROTEIN"/>
    <property type="match status" value="1"/>
</dbReference>
<keyword evidence="4" id="KW-0489">Methyltransferase</keyword>
<evidence type="ECO:0000313" key="4">
    <source>
        <dbReference type="EMBL" id="MPN15858.1"/>
    </source>
</evidence>
<keyword evidence="3 4" id="KW-0808">Transferase</keyword>
<dbReference type="EC" id="2.1.1.-" evidence="4"/>
<dbReference type="CDD" id="cd02440">
    <property type="entry name" value="AdoMet_MTases"/>
    <property type="match status" value="1"/>
</dbReference>
<reference evidence="4" key="1">
    <citation type="submission" date="2019-08" db="EMBL/GenBank/DDBJ databases">
        <authorList>
            <person name="Kucharzyk K."/>
            <person name="Murdoch R.W."/>
            <person name="Higgins S."/>
            <person name="Loffler F."/>
        </authorList>
    </citation>
    <scope>NUCLEOTIDE SEQUENCE</scope>
</reference>
<keyword evidence="2" id="KW-0698">rRNA processing</keyword>
<dbReference type="Pfam" id="PF02527">
    <property type="entry name" value="GidB"/>
    <property type="match status" value="1"/>
</dbReference>
<accession>A0A645FN47</accession>
<evidence type="ECO:0000256" key="2">
    <source>
        <dbReference type="ARBA" id="ARBA00022552"/>
    </source>
</evidence>
<name>A0A645FN47_9ZZZZ</name>
<dbReference type="GO" id="GO:0070043">
    <property type="term" value="F:rRNA (guanine-N7-)-methyltransferase activity"/>
    <property type="evidence" value="ECO:0007669"/>
    <property type="project" value="TreeGrafter"/>
</dbReference>
<dbReference type="Gene3D" id="3.40.50.150">
    <property type="entry name" value="Vaccinia Virus protein VP39"/>
    <property type="match status" value="1"/>
</dbReference>
<dbReference type="PIRSF" id="PIRSF003078">
    <property type="entry name" value="GidB"/>
    <property type="match status" value="1"/>
</dbReference>
<keyword evidence="1" id="KW-0963">Cytoplasm</keyword>
<dbReference type="PANTHER" id="PTHR31760">
    <property type="entry name" value="S-ADENOSYL-L-METHIONINE-DEPENDENT METHYLTRANSFERASES SUPERFAMILY PROTEIN"/>
    <property type="match status" value="1"/>
</dbReference>
<dbReference type="AlphaFoldDB" id="A0A645FN47"/>
<dbReference type="NCBIfam" id="TIGR00138">
    <property type="entry name" value="rsmG_gidB"/>
    <property type="match status" value="1"/>
</dbReference>
<evidence type="ECO:0000256" key="1">
    <source>
        <dbReference type="ARBA" id="ARBA00022490"/>
    </source>
</evidence>
<proteinExistence type="inferred from homology"/>